<feature type="domain" description="ChsH2 rubredoxin-like zinc ribbon" evidence="3">
    <location>
        <begin position="37"/>
        <end position="62"/>
    </location>
</feature>
<evidence type="ECO:0000259" key="3">
    <source>
        <dbReference type="Pfam" id="PF12172"/>
    </source>
</evidence>
<feature type="region of interest" description="Disordered" evidence="1">
    <location>
        <begin position="1"/>
        <end position="23"/>
    </location>
</feature>
<protein>
    <submittedName>
        <fullName evidence="4">OB-fold domain-containing protein</fullName>
    </submittedName>
</protein>
<feature type="compositionally biased region" description="Basic and acidic residues" evidence="1">
    <location>
        <begin position="142"/>
        <end position="161"/>
    </location>
</feature>
<dbReference type="EMBL" id="JBBAYM010000015">
    <property type="protein sequence ID" value="MEI5612050.1"/>
    <property type="molecule type" value="Genomic_DNA"/>
</dbReference>
<dbReference type="Pfam" id="PF01796">
    <property type="entry name" value="OB_ChsH2_C"/>
    <property type="match status" value="1"/>
</dbReference>
<feature type="domain" description="ChsH2 C-terminal OB-fold" evidence="2">
    <location>
        <begin position="66"/>
        <end position="132"/>
    </location>
</feature>
<organism evidence="4 5">
    <name type="scientific">Streptomyces brasiliscabiei</name>
    <dbReference type="NCBI Taxonomy" id="2736302"/>
    <lineage>
        <taxon>Bacteria</taxon>
        <taxon>Bacillati</taxon>
        <taxon>Actinomycetota</taxon>
        <taxon>Actinomycetes</taxon>
        <taxon>Kitasatosporales</taxon>
        <taxon>Streptomycetaceae</taxon>
        <taxon>Streptomyces</taxon>
    </lineage>
</organism>
<dbReference type="Proteomes" id="UP001365781">
    <property type="component" value="Unassembled WGS sequence"/>
</dbReference>
<evidence type="ECO:0000313" key="5">
    <source>
        <dbReference type="Proteomes" id="UP001365781"/>
    </source>
</evidence>
<feature type="region of interest" description="Disordered" evidence="1">
    <location>
        <begin position="132"/>
        <end position="173"/>
    </location>
</feature>
<dbReference type="InterPro" id="IPR022002">
    <property type="entry name" value="ChsH2_Znr"/>
</dbReference>
<dbReference type="InterPro" id="IPR052513">
    <property type="entry name" value="Thioester_dehydratase-like"/>
</dbReference>
<evidence type="ECO:0000259" key="2">
    <source>
        <dbReference type="Pfam" id="PF01796"/>
    </source>
</evidence>
<accession>A0ABU8GFV0</accession>
<gene>
    <name evidence="4" type="ORF">WB403_23090</name>
</gene>
<dbReference type="InterPro" id="IPR012340">
    <property type="entry name" value="NA-bd_OB-fold"/>
</dbReference>
<evidence type="ECO:0000313" key="4">
    <source>
        <dbReference type="EMBL" id="MEI5612050.1"/>
    </source>
</evidence>
<name>A0ABU8GFV0_9ACTN</name>
<comment type="caution">
    <text evidence="4">The sequence shown here is derived from an EMBL/GenBank/DDBJ whole genome shotgun (WGS) entry which is preliminary data.</text>
</comment>
<dbReference type="Pfam" id="PF12172">
    <property type="entry name" value="zf-ChsH2"/>
    <property type="match status" value="1"/>
</dbReference>
<proteinExistence type="predicted"/>
<dbReference type="RefSeq" id="WP_336540318.1">
    <property type="nucleotide sequence ID" value="NZ_JBBAYL010000007.1"/>
</dbReference>
<dbReference type="PANTHER" id="PTHR34075:SF5">
    <property type="entry name" value="BLR3430 PROTEIN"/>
    <property type="match status" value="1"/>
</dbReference>
<keyword evidence="5" id="KW-1185">Reference proteome</keyword>
<reference evidence="4 5" key="1">
    <citation type="submission" date="2024-03" db="EMBL/GenBank/DDBJ databases">
        <title>First Report of Pectobacterium brasiliscabiei causing potato scab in china.</title>
        <authorList>
            <person name="Handique U."/>
        </authorList>
    </citation>
    <scope>NUCLEOTIDE SEQUENCE [LARGE SCALE GENOMIC DNA]</scope>
    <source>
        <strain evidence="4 5">ZRIMU1503</strain>
    </source>
</reference>
<dbReference type="SUPFAM" id="SSF50249">
    <property type="entry name" value="Nucleic acid-binding proteins"/>
    <property type="match status" value="1"/>
</dbReference>
<dbReference type="InterPro" id="IPR002878">
    <property type="entry name" value="ChsH2_C"/>
</dbReference>
<evidence type="ECO:0000256" key="1">
    <source>
        <dbReference type="SAM" id="MobiDB-lite"/>
    </source>
</evidence>
<sequence>MEGALTAVPGAHPPSGPVAEPAAAGQAALGPVAARPLRGSRCPGCAVTVHPADAVCPRCGGPAEPVVLSTTGTVWTWTVQRYAPKSPPYVPPEGGFRPFVVGYVELPEGVRILAVLDGVRPEEMRIDMPVTLTAGEGVPRARPADPDDVPRARSADPDGAPRARHTGPEGAVA</sequence>
<dbReference type="PANTHER" id="PTHR34075">
    <property type="entry name" value="BLR3430 PROTEIN"/>
    <property type="match status" value="1"/>
</dbReference>